<dbReference type="PRINTS" id="PR01868">
    <property type="entry name" value="ABCEFAMILY"/>
</dbReference>
<dbReference type="Pfam" id="PF00005">
    <property type="entry name" value="ABC_tran"/>
    <property type="match status" value="2"/>
</dbReference>
<dbReference type="AlphaFoldDB" id="A0A2G9LJS6"/>
<feature type="domain" description="ABC transporter" evidence="3">
    <location>
        <begin position="320"/>
        <end position="539"/>
    </location>
</feature>
<dbReference type="InterPro" id="IPR013283">
    <property type="entry name" value="RLI1"/>
</dbReference>
<evidence type="ECO:0000313" key="5">
    <source>
        <dbReference type="EMBL" id="PIN66754.1"/>
    </source>
</evidence>
<dbReference type="PANTHER" id="PTHR19248">
    <property type="entry name" value="ATP-BINDING TRANSPORT PROTEIN-RELATED"/>
    <property type="match status" value="1"/>
</dbReference>
<reference evidence="5 6" key="1">
    <citation type="submission" date="2017-09" db="EMBL/GenBank/DDBJ databases">
        <title>Depth-based differentiation of microbial function through sediment-hosted aquifers and enrichment of novel symbionts in the deep terrestrial subsurface.</title>
        <authorList>
            <person name="Probst A.J."/>
            <person name="Ladd B."/>
            <person name="Jarett J.K."/>
            <person name="Geller-Mcgrath D.E."/>
            <person name="Sieber C.M."/>
            <person name="Emerson J.B."/>
            <person name="Anantharaman K."/>
            <person name="Thomas B.C."/>
            <person name="Malmstrom R."/>
            <person name="Stieglmeier M."/>
            <person name="Klingl A."/>
            <person name="Woyke T."/>
            <person name="Ryan C.M."/>
            <person name="Banfield J.F."/>
        </authorList>
    </citation>
    <scope>NUCLEOTIDE SEQUENCE [LARGE SCALE GENOMIC DNA]</scope>
    <source>
        <strain evidence="5">CG18_big_fil_WC_8_21_14_2_50_31_19</strain>
    </source>
</reference>
<dbReference type="GO" id="GO:0005524">
    <property type="term" value="F:ATP binding"/>
    <property type="evidence" value="ECO:0007669"/>
    <property type="project" value="UniProtKB-KW"/>
</dbReference>
<dbReference type="InterPro" id="IPR017900">
    <property type="entry name" value="4Fe4S_Fe_S_CS"/>
</dbReference>
<dbReference type="InterPro" id="IPR017871">
    <property type="entry name" value="ABC_transporter-like_CS"/>
</dbReference>
<dbReference type="PROSITE" id="PS00198">
    <property type="entry name" value="4FE4S_FER_1"/>
    <property type="match status" value="1"/>
</dbReference>
<dbReference type="PROSITE" id="PS00211">
    <property type="entry name" value="ABC_TRANSPORTER_1"/>
    <property type="match status" value="2"/>
</dbReference>
<dbReference type="Proteomes" id="UP000229789">
    <property type="component" value="Unassembled WGS sequence"/>
</dbReference>
<dbReference type="InterPro" id="IPR017896">
    <property type="entry name" value="4Fe4S_Fe-S-bd"/>
</dbReference>
<evidence type="ECO:0000259" key="4">
    <source>
        <dbReference type="PROSITE" id="PS51379"/>
    </source>
</evidence>
<dbReference type="InterPro" id="IPR027417">
    <property type="entry name" value="P-loop_NTPase"/>
</dbReference>
<dbReference type="PROSITE" id="PS50893">
    <property type="entry name" value="ABC_TRANSPORTER_2"/>
    <property type="match status" value="2"/>
</dbReference>
<dbReference type="Pfam" id="PF04068">
    <property type="entry name" value="Fer4_RLI"/>
    <property type="match status" value="1"/>
</dbReference>
<dbReference type="Pfam" id="PF00037">
    <property type="entry name" value="Fer4"/>
    <property type="match status" value="1"/>
</dbReference>
<name>A0A2G9LJS6_HUBC1</name>
<keyword evidence="2" id="KW-0067">ATP-binding</keyword>
<organism evidence="5 6">
    <name type="scientific">Huberarchaeum crystalense</name>
    <dbReference type="NCBI Taxonomy" id="2014257"/>
    <lineage>
        <taxon>Archaea</taxon>
        <taxon>Candidatus Huberarchaeota</taxon>
        <taxon>Candidatus Huberarchaeia</taxon>
        <taxon>Candidatus Huberarchaeales</taxon>
        <taxon>Candidatus Huberarchaeaceae</taxon>
        <taxon>Candidatus Huberarchaeum</taxon>
    </lineage>
</organism>
<dbReference type="EMBL" id="PCUF01000002">
    <property type="protein sequence ID" value="PIN66754.1"/>
    <property type="molecule type" value="Genomic_DNA"/>
</dbReference>
<dbReference type="NCBIfam" id="NF009945">
    <property type="entry name" value="PRK13409.1"/>
    <property type="match status" value="1"/>
</dbReference>
<dbReference type="InterPro" id="IPR007209">
    <property type="entry name" value="RNaseL-inhib-like_metal-bd_dom"/>
</dbReference>
<evidence type="ECO:0000256" key="2">
    <source>
        <dbReference type="ARBA" id="ARBA00022840"/>
    </source>
</evidence>
<proteinExistence type="predicted"/>
<keyword evidence="1" id="KW-0547">Nucleotide-binding</keyword>
<dbReference type="GO" id="GO:0016887">
    <property type="term" value="F:ATP hydrolysis activity"/>
    <property type="evidence" value="ECO:0007669"/>
    <property type="project" value="InterPro"/>
</dbReference>
<gene>
    <name evidence="5" type="ORF">COW69_00445</name>
</gene>
<evidence type="ECO:0000259" key="3">
    <source>
        <dbReference type="PROSITE" id="PS50893"/>
    </source>
</evidence>
<dbReference type="GO" id="GO:0016491">
    <property type="term" value="F:oxidoreductase activity"/>
    <property type="evidence" value="ECO:0007669"/>
    <property type="project" value="UniProtKB-ARBA"/>
</dbReference>
<dbReference type="SUPFAM" id="SSF54862">
    <property type="entry name" value="4Fe-4S ferredoxins"/>
    <property type="match status" value="1"/>
</dbReference>
<dbReference type="Gene3D" id="3.40.50.300">
    <property type="entry name" value="P-loop containing nucleotide triphosphate hydrolases"/>
    <property type="match status" value="2"/>
</dbReference>
<accession>A0A2G9LJS6</accession>
<dbReference type="InterPro" id="IPR003439">
    <property type="entry name" value="ABC_transporter-like_ATP-bd"/>
</dbReference>
<evidence type="ECO:0000313" key="6">
    <source>
        <dbReference type="Proteomes" id="UP000229789"/>
    </source>
</evidence>
<evidence type="ECO:0000256" key="1">
    <source>
        <dbReference type="ARBA" id="ARBA00022741"/>
    </source>
</evidence>
<dbReference type="PROSITE" id="PS51379">
    <property type="entry name" value="4FE4S_FER_2"/>
    <property type="match status" value="1"/>
</dbReference>
<feature type="domain" description="4Fe-4S ferredoxin-type" evidence="4">
    <location>
        <begin position="41"/>
        <end position="70"/>
    </location>
</feature>
<protein>
    <submittedName>
        <fullName evidence="5">Ribosome biogenesis/translation initiation ATPase RLI</fullName>
    </submittedName>
</protein>
<dbReference type="SUPFAM" id="SSF52540">
    <property type="entry name" value="P-loop containing nucleoside triphosphate hydrolases"/>
    <property type="match status" value="2"/>
</dbReference>
<sequence length="577" mass="65948">MRIAILHIDHCFPEKCSHECTRFCPRVLMGQKTIEFVKSEKYPKIDEFTCVGCGICTKKCPFGAIEIINLPEELSNPFHQYGQNMFRLFKFITLPKGKIVGLLGENGTGKSTILNILSKQIIPNFNKNASEQDVVDFFRRTQNFDFFKSLYDNKIEISYKPQILPEVLPSKKVKDIIKNKEIINDLELSNILEKDLSELSQGELQRAAIAITLEKNSGLLVFDEPSTFLDIYQRINITKAIRKYSQNKYCAVVEHDLLVLDIVADYINILYGKPGAFGIVSNIRNSRSGINDFLRGFLRDENVKMSDPITLTQPGTKKTINFTNKLLLFPSFTKTYKNFCLTSEQGTIFQEEIVGILGRNATGKSTFLKILYGIEKSDQKNIETSITISYKPQEISANKTTLVADFINPKNIEKKSEKFNLIVANLNIFHLLNRPLNSLSGGELQRVWIAACLFKEADIYLLDEPTAYLDVKQRLNLAKFLKVFLRIYKKAALVVDHDLSFLEYISDSLMLFEKKEIMCAPESATATKGEKYALINKLLSKLNITLRRDVETNRLRVNEPNSQKDIEQKNNKCFIEK</sequence>
<dbReference type="SMART" id="SM00382">
    <property type="entry name" value="AAA"/>
    <property type="match status" value="2"/>
</dbReference>
<comment type="caution">
    <text evidence="5">The sequence shown here is derived from an EMBL/GenBank/DDBJ whole genome shotgun (WGS) entry which is preliminary data.</text>
</comment>
<feature type="domain" description="ABC transporter" evidence="3">
    <location>
        <begin position="65"/>
        <end position="296"/>
    </location>
</feature>
<dbReference type="InterPro" id="IPR003593">
    <property type="entry name" value="AAA+_ATPase"/>
</dbReference>